<keyword evidence="1" id="KW-0175">Coiled coil</keyword>
<keyword evidence="4" id="KW-1185">Reference proteome</keyword>
<reference evidence="3 4" key="1">
    <citation type="journal article" date="2014" name="Genome Announc.">
        <title>Draft genome sequence of Sclerotinia borealis, a psychrophilic plant pathogenic fungus.</title>
        <authorList>
            <person name="Mardanov A.V."/>
            <person name="Beletsky A.V."/>
            <person name="Kadnikov V.V."/>
            <person name="Ignatov A.N."/>
            <person name="Ravin N.V."/>
        </authorList>
    </citation>
    <scope>NUCLEOTIDE SEQUENCE [LARGE SCALE GENOMIC DNA]</scope>
    <source>
        <strain evidence="4">F-4157</strain>
    </source>
</reference>
<evidence type="ECO:0000313" key="4">
    <source>
        <dbReference type="Proteomes" id="UP000019487"/>
    </source>
</evidence>
<sequence length="206" mass="22570">MTTPTFSILPPGELPNPLTSCRATETFHHFCGHVTTVTIHHSPLCTSCQPSPPPSPLQPSSSQFAFRSPPGTPSTARPRRPTLTRPSSSASMACFNTVERSGTLQSPTASPTGPREIPPLSITCSATSAPRISCPQLLIQPLYNPAACASCAKLMGLESEETDEMVEREMEQWEKRKQGIEERMREWAVKLNDWEEGVRVLRRGGN</sequence>
<evidence type="ECO:0000256" key="1">
    <source>
        <dbReference type="SAM" id="Coils"/>
    </source>
</evidence>
<gene>
    <name evidence="3" type="ORF">SBOR_2341</name>
</gene>
<accession>W9CKD9</accession>
<evidence type="ECO:0000256" key="2">
    <source>
        <dbReference type="SAM" id="MobiDB-lite"/>
    </source>
</evidence>
<comment type="caution">
    <text evidence="3">The sequence shown here is derived from an EMBL/GenBank/DDBJ whole genome shotgun (WGS) entry which is preliminary data.</text>
</comment>
<organism evidence="3 4">
    <name type="scientific">Sclerotinia borealis (strain F-4128)</name>
    <dbReference type="NCBI Taxonomy" id="1432307"/>
    <lineage>
        <taxon>Eukaryota</taxon>
        <taxon>Fungi</taxon>
        <taxon>Dikarya</taxon>
        <taxon>Ascomycota</taxon>
        <taxon>Pezizomycotina</taxon>
        <taxon>Leotiomycetes</taxon>
        <taxon>Helotiales</taxon>
        <taxon>Sclerotiniaceae</taxon>
        <taxon>Sclerotinia</taxon>
    </lineage>
</organism>
<dbReference type="EMBL" id="AYSA01000094">
    <property type="protein sequence ID" value="ESZ97267.1"/>
    <property type="molecule type" value="Genomic_DNA"/>
</dbReference>
<dbReference type="AlphaFoldDB" id="W9CKD9"/>
<proteinExistence type="predicted"/>
<dbReference type="HOGENOM" id="CLU_1503221_0_0_1"/>
<name>W9CKD9_SCLBF</name>
<protein>
    <submittedName>
        <fullName evidence="3">Uncharacterized protein</fullName>
    </submittedName>
</protein>
<dbReference type="OrthoDB" id="3500541at2759"/>
<feature type="compositionally biased region" description="Low complexity" evidence="2">
    <location>
        <begin position="58"/>
        <end position="76"/>
    </location>
</feature>
<feature type="region of interest" description="Disordered" evidence="2">
    <location>
        <begin position="48"/>
        <end position="92"/>
    </location>
</feature>
<feature type="coiled-coil region" evidence="1">
    <location>
        <begin position="163"/>
        <end position="190"/>
    </location>
</feature>
<dbReference type="Proteomes" id="UP000019487">
    <property type="component" value="Unassembled WGS sequence"/>
</dbReference>
<evidence type="ECO:0000313" key="3">
    <source>
        <dbReference type="EMBL" id="ESZ97267.1"/>
    </source>
</evidence>